<reference evidence="8" key="1">
    <citation type="submission" date="2015-03" db="EMBL/GenBank/DDBJ databases">
        <authorList>
            <person name="Murphy D."/>
        </authorList>
    </citation>
    <scope>NUCLEOTIDE SEQUENCE</scope>
</reference>
<evidence type="ECO:0000256" key="1">
    <source>
        <dbReference type="ARBA" id="ARBA00023016"/>
    </source>
</evidence>
<evidence type="ECO:0000259" key="7">
    <source>
        <dbReference type="PROSITE" id="PS01031"/>
    </source>
</evidence>
<feature type="region of interest" description="Disordered" evidence="6">
    <location>
        <begin position="164"/>
        <end position="189"/>
    </location>
</feature>
<dbReference type="GO" id="GO:0051082">
    <property type="term" value="F:unfolded protein binding"/>
    <property type="evidence" value="ECO:0007669"/>
    <property type="project" value="TreeGrafter"/>
</dbReference>
<dbReference type="InterPro" id="IPR002068">
    <property type="entry name" value="A-crystallin/Hsp20_dom"/>
</dbReference>
<keyword evidence="1 8" id="KW-0346">Stress response</keyword>
<accession>A0A125R3S1</accession>
<feature type="binding site" evidence="3">
    <location>
        <position position="112"/>
    </location>
    <ligand>
        <name>Zn(2+)</name>
        <dbReference type="ChEBI" id="CHEBI:29105"/>
        <label>1</label>
    </ligand>
</feature>
<dbReference type="PANTHER" id="PTHR45640">
    <property type="entry name" value="HEAT SHOCK PROTEIN HSP-12.2-RELATED"/>
    <property type="match status" value="1"/>
</dbReference>
<dbReference type="CDD" id="cd06526">
    <property type="entry name" value="metazoan_ACD"/>
    <property type="match status" value="1"/>
</dbReference>
<keyword evidence="3" id="KW-0479">Metal-binding</keyword>
<keyword evidence="3" id="KW-0862">Zinc</keyword>
<dbReference type="Gene3D" id="2.60.40.790">
    <property type="match status" value="1"/>
</dbReference>
<feature type="binding site" evidence="3">
    <location>
        <position position="105"/>
    </location>
    <ligand>
        <name>Zn(2+)</name>
        <dbReference type="ChEBI" id="CHEBI:29105"/>
        <label>1</label>
    </ligand>
</feature>
<dbReference type="PRINTS" id="PR00299">
    <property type="entry name" value="ACRYSTALLIN"/>
</dbReference>
<dbReference type="GO" id="GO:0005737">
    <property type="term" value="C:cytoplasm"/>
    <property type="evidence" value="ECO:0007669"/>
    <property type="project" value="TreeGrafter"/>
</dbReference>
<feature type="domain" description="SHSP" evidence="7">
    <location>
        <begin position="57"/>
        <end position="167"/>
    </location>
</feature>
<dbReference type="GO" id="GO:0042026">
    <property type="term" value="P:protein refolding"/>
    <property type="evidence" value="ECO:0007669"/>
    <property type="project" value="TreeGrafter"/>
</dbReference>
<evidence type="ECO:0000256" key="4">
    <source>
        <dbReference type="PROSITE-ProRule" id="PRU00285"/>
    </source>
</evidence>
<name>A0A125R3S1_LAOST</name>
<dbReference type="GO" id="GO:0005634">
    <property type="term" value="C:nucleus"/>
    <property type="evidence" value="ECO:0007669"/>
    <property type="project" value="TreeGrafter"/>
</dbReference>
<dbReference type="InterPro" id="IPR008978">
    <property type="entry name" value="HSP20-like_chaperone"/>
</dbReference>
<comment type="similarity">
    <text evidence="2 4 5">Belongs to the small heat shock protein (HSP20) family.</text>
</comment>
<feature type="binding site" evidence="3">
    <location>
        <position position="107"/>
    </location>
    <ligand>
        <name>Zn(2+)</name>
        <dbReference type="ChEBI" id="CHEBI:29105"/>
        <label>2</label>
    </ligand>
</feature>
<dbReference type="InterPro" id="IPR055269">
    <property type="entry name" value="Alpha-crystallin/HSP_16"/>
</dbReference>
<dbReference type="PIRSF" id="PIRSF036514">
    <property type="entry name" value="Sm_HSP_B1"/>
    <property type="match status" value="1"/>
</dbReference>
<dbReference type="AlphaFoldDB" id="A0A125R3S1"/>
<dbReference type="PROSITE" id="PS01031">
    <property type="entry name" value="SHSP"/>
    <property type="match status" value="1"/>
</dbReference>
<dbReference type="EMBL" id="KP994346">
    <property type="protein sequence ID" value="AMD09932.1"/>
    <property type="molecule type" value="mRNA"/>
</dbReference>
<evidence type="ECO:0000256" key="6">
    <source>
        <dbReference type="SAM" id="MobiDB-lite"/>
    </source>
</evidence>
<feature type="compositionally biased region" description="Basic and acidic residues" evidence="6">
    <location>
        <begin position="173"/>
        <end position="189"/>
    </location>
</feature>
<protein>
    <submittedName>
        <fullName evidence="8">Small heat shock protein 1</fullName>
    </submittedName>
</protein>
<dbReference type="SUPFAM" id="SSF49764">
    <property type="entry name" value="HSP20-like chaperones"/>
    <property type="match status" value="1"/>
</dbReference>
<proteinExistence type="evidence at transcript level"/>
<gene>
    <name evidence="8" type="primary">shsp1</name>
</gene>
<evidence type="ECO:0000256" key="5">
    <source>
        <dbReference type="RuleBase" id="RU003616"/>
    </source>
</evidence>
<organism evidence="8">
    <name type="scientific">Laodelphax striatellus</name>
    <name type="common">Small brown planthopper</name>
    <name type="synonym">Delphax striatella</name>
    <dbReference type="NCBI Taxonomy" id="195883"/>
    <lineage>
        <taxon>Eukaryota</taxon>
        <taxon>Metazoa</taxon>
        <taxon>Ecdysozoa</taxon>
        <taxon>Arthropoda</taxon>
        <taxon>Hexapoda</taxon>
        <taxon>Insecta</taxon>
        <taxon>Pterygota</taxon>
        <taxon>Neoptera</taxon>
        <taxon>Paraneoptera</taxon>
        <taxon>Hemiptera</taxon>
        <taxon>Auchenorrhyncha</taxon>
        <taxon>Fulgoroidea</taxon>
        <taxon>Delphacidae</taxon>
        <taxon>Criomorphinae</taxon>
        <taxon>Laodelphax</taxon>
    </lineage>
</organism>
<dbReference type="Pfam" id="PF00011">
    <property type="entry name" value="HSP20"/>
    <property type="match status" value="1"/>
</dbReference>
<evidence type="ECO:0000256" key="3">
    <source>
        <dbReference type="PIRSR" id="PIRSR036514-1"/>
    </source>
</evidence>
<evidence type="ECO:0000313" key="8">
    <source>
        <dbReference type="EMBL" id="AMD09932.1"/>
    </source>
</evidence>
<dbReference type="PANTHER" id="PTHR45640:SF13">
    <property type="entry name" value="HEAT SHOCK PROTEIN 22-RELATED"/>
    <property type="match status" value="1"/>
</dbReference>
<dbReference type="GO" id="GO:0009408">
    <property type="term" value="P:response to heat"/>
    <property type="evidence" value="ECO:0007669"/>
    <property type="project" value="UniProtKB-ARBA"/>
</dbReference>
<sequence length="189" mass="21522">MSLLPYLVTDLIDELQRPSPSIYDQHFGLGLLNDDLLRPQRRLLSTPLHCGYVRPWRHLNSEDSGVSTIQEDKNNFKVNLDVQQFKPEEISVKLSGDDLIIEGKHEERKDKHGFISRQFSRRYKLPENVDLQKLESKLSSDGVLTLVAPKKVEAIKGERAIPIIKTNQPALKQQDKPAGEQGGQDKMET</sequence>
<dbReference type="InterPro" id="IPR001436">
    <property type="entry name" value="Alpha-crystallin/sHSP_animal"/>
</dbReference>
<dbReference type="GO" id="GO:0046872">
    <property type="term" value="F:metal ion binding"/>
    <property type="evidence" value="ECO:0007669"/>
    <property type="project" value="UniProtKB-KW"/>
</dbReference>
<evidence type="ECO:0000256" key="2">
    <source>
        <dbReference type="PIRNR" id="PIRNR036514"/>
    </source>
</evidence>